<feature type="region of interest" description="Disordered" evidence="7">
    <location>
        <begin position="296"/>
        <end position="461"/>
    </location>
</feature>
<dbReference type="Pfam" id="PF07303">
    <property type="entry name" value="Occludin_ELL"/>
    <property type="match status" value="1"/>
</dbReference>
<dbReference type="OrthoDB" id="6284217at2759"/>
<dbReference type="InterPro" id="IPR031176">
    <property type="entry name" value="ELL/occludin"/>
</dbReference>
<protein>
    <recommendedName>
        <fullName evidence="8">OCEL domain-containing protein</fullName>
    </recommendedName>
</protein>
<feature type="compositionally biased region" description="Basic and acidic residues" evidence="7">
    <location>
        <begin position="442"/>
        <end position="451"/>
    </location>
</feature>
<evidence type="ECO:0000256" key="4">
    <source>
        <dbReference type="ARBA" id="ARBA00023163"/>
    </source>
</evidence>
<comment type="subcellular location">
    <subcellularLocation>
        <location evidence="1">Nucleus</location>
    </subcellularLocation>
</comment>
<evidence type="ECO:0000259" key="8">
    <source>
        <dbReference type="PROSITE" id="PS51980"/>
    </source>
</evidence>
<feature type="compositionally biased region" description="Basic and acidic residues" evidence="7">
    <location>
        <begin position="137"/>
        <end position="158"/>
    </location>
</feature>
<dbReference type="Gene3D" id="1.10.10.2670">
    <property type="entry name" value="E3 ubiquitin-protein ligase"/>
    <property type="match status" value="1"/>
</dbReference>
<dbReference type="GO" id="GO:0008023">
    <property type="term" value="C:transcription elongation factor complex"/>
    <property type="evidence" value="ECO:0007669"/>
    <property type="project" value="InterPro"/>
</dbReference>
<feature type="compositionally biased region" description="Polar residues" evidence="7">
    <location>
        <begin position="336"/>
        <end position="349"/>
    </location>
</feature>
<feature type="region of interest" description="Disordered" evidence="7">
    <location>
        <begin position="127"/>
        <end position="210"/>
    </location>
</feature>
<feature type="compositionally biased region" description="Low complexity" evidence="7">
    <location>
        <begin position="400"/>
        <end position="417"/>
    </location>
</feature>
<evidence type="ECO:0000256" key="7">
    <source>
        <dbReference type="SAM" id="MobiDB-lite"/>
    </source>
</evidence>
<dbReference type="Proteomes" id="UP001046870">
    <property type="component" value="Chromosome 6"/>
</dbReference>
<dbReference type="GO" id="GO:0032968">
    <property type="term" value="P:positive regulation of transcription elongation by RNA polymerase II"/>
    <property type="evidence" value="ECO:0007669"/>
    <property type="project" value="TreeGrafter"/>
</dbReference>
<dbReference type="Pfam" id="PF10390">
    <property type="entry name" value="ELL"/>
    <property type="match status" value="1"/>
</dbReference>
<feature type="domain" description="OCEL" evidence="8">
    <location>
        <begin position="465"/>
        <end position="575"/>
    </location>
</feature>
<dbReference type="GO" id="GO:0006368">
    <property type="term" value="P:transcription elongation by RNA polymerase II"/>
    <property type="evidence" value="ECO:0007669"/>
    <property type="project" value="InterPro"/>
</dbReference>
<dbReference type="SUPFAM" id="SSF46785">
    <property type="entry name" value="Winged helix' DNA-binding domain"/>
    <property type="match status" value="1"/>
</dbReference>
<keyword evidence="4" id="KW-0804">Transcription</keyword>
<dbReference type="EMBL" id="JAFDVH010000006">
    <property type="protein sequence ID" value="KAG7476550.1"/>
    <property type="molecule type" value="Genomic_DNA"/>
</dbReference>
<evidence type="ECO:0000256" key="3">
    <source>
        <dbReference type="ARBA" id="ARBA00023015"/>
    </source>
</evidence>
<gene>
    <name evidence="9" type="ORF">MATL_G00084120</name>
</gene>
<comment type="caution">
    <text evidence="9">The sequence shown here is derived from an EMBL/GenBank/DDBJ whole genome shotgun (WGS) entry which is preliminary data.</text>
</comment>
<comment type="similarity">
    <text evidence="2 6">Belongs to the ELL/occludin family.</text>
</comment>
<accession>A0A9D3Q7P9</accession>
<dbReference type="SUPFAM" id="SSF144292">
    <property type="entry name" value="occludin/ELL-like"/>
    <property type="match status" value="1"/>
</dbReference>
<evidence type="ECO:0000256" key="5">
    <source>
        <dbReference type="ARBA" id="ARBA00023242"/>
    </source>
</evidence>
<evidence type="ECO:0000313" key="10">
    <source>
        <dbReference type="Proteomes" id="UP001046870"/>
    </source>
</evidence>
<dbReference type="GO" id="GO:0042795">
    <property type="term" value="P:snRNA transcription by RNA polymerase II"/>
    <property type="evidence" value="ECO:0007669"/>
    <property type="project" value="TreeGrafter"/>
</dbReference>
<dbReference type="PROSITE" id="PS51980">
    <property type="entry name" value="OCEL"/>
    <property type="match status" value="1"/>
</dbReference>
<dbReference type="PANTHER" id="PTHR23288">
    <property type="entry name" value="OCCLUDIN AND RNA POLYMERASE II ELONGATION FACTOR ELL"/>
    <property type="match status" value="1"/>
</dbReference>
<feature type="compositionally biased region" description="Basic residues" evidence="7">
    <location>
        <begin position="418"/>
        <end position="427"/>
    </location>
</feature>
<evidence type="ECO:0000256" key="1">
    <source>
        <dbReference type="ARBA" id="ARBA00004123"/>
    </source>
</evidence>
<proteinExistence type="inferred from homology"/>
<dbReference type="InterPro" id="IPR036390">
    <property type="entry name" value="WH_DNA-bd_sf"/>
</dbReference>
<dbReference type="GO" id="GO:0000987">
    <property type="term" value="F:cis-regulatory region sequence-specific DNA binding"/>
    <property type="evidence" value="ECO:0007669"/>
    <property type="project" value="TreeGrafter"/>
</dbReference>
<keyword evidence="5" id="KW-0539">Nucleus</keyword>
<keyword evidence="10" id="KW-1185">Reference proteome</keyword>
<dbReference type="InterPro" id="IPR042065">
    <property type="entry name" value="E3_ELL-like"/>
</dbReference>
<reference evidence="9" key="1">
    <citation type="submission" date="2021-01" db="EMBL/GenBank/DDBJ databases">
        <authorList>
            <person name="Zahm M."/>
            <person name="Roques C."/>
            <person name="Cabau C."/>
            <person name="Klopp C."/>
            <person name="Donnadieu C."/>
            <person name="Jouanno E."/>
            <person name="Lampietro C."/>
            <person name="Louis A."/>
            <person name="Herpin A."/>
            <person name="Echchiki A."/>
            <person name="Berthelot C."/>
            <person name="Parey E."/>
            <person name="Roest-Crollius H."/>
            <person name="Braasch I."/>
            <person name="Postlethwait J."/>
            <person name="Bobe J."/>
            <person name="Montfort J."/>
            <person name="Bouchez O."/>
            <person name="Begum T."/>
            <person name="Mejri S."/>
            <person name="Adams A."/>
            <person name="Chen W.-J."/>
            <person name="Guiguen Y."/>
        </authorList>
    </citation>
    <scope>NUCLEOTIDE SEQUENCE</scope>
    <source>
        <strain evidence="9">YG-15Mar2019-1</strain>
        <tissue evidence="9">Brain</tissue>
    </source>
</reference>
<feature type="compositionally biased region" description="Pro residues" evidence="7">
    <location>
        <begin position="388"/>
        <end position="399"/>
    </location>
</feature>
<evidence type="ECO:0000256" key="6">
    <source>
        <dbReference type="PROSITE-ProRule" id="PRU01324"/>
    </source>
</evidence>
<dbReference type="PANTHER" id="PTHR23288:SF8">
    <property type="entry name" value="RNA POLYMERASE II ELONGATION FACTOR ELL2"/>
    <property type="match status" value="1"/>
</dbReference>
<name>A0A9D3Q7P9_MEGAT</name>
<dbReference type="InterPro" id="IPR019464">
    <property type="entry name" value="ELL_N"/>
</dbReference>
<dbReference type="Gene3D" id="6.10.140.340">
    <property type="match status" value="1"/>
</dbReference>
<sequence>MAALCEEGRYRLSCGRNGSTTTVMHVKLTETVYRALKNYQNCKNAVSSRPTIQFKGQQGSIKIPRTDDPFDTASFDFFVSSVGKDGPQGSFECIRQYVSSHGVPHLACLGTVQDKITVFPSGCQVPRESATQQAAAPHERTPMGPDADGRRRDAKASKPDGPNGGKKVPFRKPAPSSLPSDLVPERKRSTPVNPAAILRKGPPSAPVSQSRYRDRVIHLLALRPCKKLAVLARLQRDNINPKDLGSTLQQVANLNPKDNSYSLKDHLYREVKKDWPGYSEEERVQLEQVLASKFGLQCESPPTSSPKEPVPAPQQRRCQDSDFIDPLMPKKPRISHINNRAPTTPTPSDSHARSQGDKRPAPAHLPALPVDGFGYNHSSCVDQSRSSPPLPASRPPSCPAPASTAPTEAAREPSSGSKKPKKKSKKRRESEERHTPTKAKVAKPDREESKEGPIGSTEESSTVIPDYVHKYTAVVSMTQRQSYKEDFNAEYSEYCTLHARVESITRRFAQLDAQCKRMQPGSKEHREVQAEVLQEYNRLKHISPSYREMKHRYEYLHSKLAHIKSLITDFDQWRTRAWDYGSDRRKDSRAISST</sequence>
<organism evidence="9 10">
    <name type="scientific">Megalops atlanticus</name>
    <name type="common">Tarpon</name>
    <name type="synonym">Clupea gigantea</name>
    <dbReference type="NCBI Taxonomy" id="7932"/>
    <lineage>
        <taxon>Eukaryota</taxon>
        <taxon>Metazoa</taxon>
        <taxon>Chordata</taxon>
        <taxon>Craniata</taxon>
        <taxon>Vertebrata</taxon>
        <taxon>Euteleostomi</taxon>
        <taxon>Actinopterygii</taxon>
        <taxon>Neopterygii</taxon>
        <taxon>Teleostei</taxon>
        <taxon>Elopiformes</taxon>
        <taxon>Megalopidae</taxon>
        <taxon>Megalops</taxon>
    </lineage>
</organism>
<feature type="compositionally biased region" description="Basic and acidic residues" evidence="7">
    <location>
        <begin position="350"/>
        <end position="360"/>
    </location>
</feature>
<evidence type="ECO:0000313" key="9">
    <source>
        <dbReference type="EMBL" id="KAG7476550.1"/>
    </source>
</evidence>
<dbReference type="InterPro" id="IPR010844">
    <property type="entry name" value="Occludin_ELL"/>
</dbReference>
<dbReference type="AlphaFoldDB" id="A0A9D3Q7P9"/>
<evidence type="ECO:0000256" key="2">
    <source>
        <dbReference type="ARBA" id="ARBA00009171"/>
    </source>
</evidence>
<keyword evidence="3" id="KW-0805">Transcription regulation</keyword>